<accession>L1MBY4</accession>
<keyword evidence="1 3" id="KW-0315">Glutamine amidotransferase</keyword>
<dbReference type="EMBL" id="AMEM01000037">
    <property type="protein sequence ID" value="EKX88504.1"/>
    <property type="molecule type" value="Genomic_DNA"/>
</dbReference>
<dbReference type="OrthoDB" id="9803598at2"/>
<dbReference type="STRING" id="1035195.HMPREF9997_02175"/>
<gene>
    <name evidence="3" type="ORF">HMPREF9997_02175</name>
</gene>
<proteinExistence type="predicted"/>
<dbReference type="GO" id="GO:0005829">
    <property type="term" value="C:cytosol"/>
    <property type="evidence" value="ECO:0007669"/>
    <property type="project" value="TreeGrafter"/>
</dbReference>
<dbReference type="Pfam" id="PF00117">
    <property type="entry name" value="GATase"/>
    <property type="match status" value="1"/>
</dbReference>
<dbReference type="CDD" id="cd01743">
    <property type="entry name" value="GATase1_Anthranilate_Synthase"/>
    <property type="match status" value="1"/>
</dbReference>
<dbReference type="eggNOG" id="COG0512">
    <property type="taxonomic scope" value="Bacteria"/>
</dbReference>
<dbReference type="GO" id="GO:0004049">
    <property type="term" value="F:anthranilate synthase activity"/>
    <property type="evidence" value="ECO:0007669"/>
    <property type="project" value="TreeGrafter"/>
</dbReference>
<dbReference type="PANTHER" id="PTHR43418:SF4">
    <property type="entry name" value="MULTIFUNCTIONAL TRYPTOPHAN BIOSYNTHESIS PROTEIN"/>
    <property type="match status" value="1"/>
</dbReference>
<dbReference type="GO" id="GO:0000162">
    <property type="term" value="P:L-tryptophan biosynthetic process"/>
    <property type="evidence" value="ECO:0007669"/>
    <property type="project" value="TreeGrafter"/>
</dbReference>
<dbReference type="InterPro" id="IPR006221">
    <property type="entry name" value="TrpG/PapA_dom"/>
</dbReference>
<dbReference type="SUPFAM" id="SSF52317">
    <property type="entry name" value="Class I glutamine amidotransferase-like"/>
    <property type="match status" value="1"/>
</dbReference>
<dbReference type="PATRIC" id="fig|1035195.3.peg.1950"/>
<keyword evidence="3" id="KW-0808">Transferase</keyword>
<dbReference type="PRINTS" id="PR00096">
    <property type="entry name" value="GATASE"/>
</dbReference>
<dbReference type="HOGENOM" id="CLU_014340_1_2_11"/>
<sequence>MSVVLIDAYDSFVYIVEQYLSDIIDERIVLRSSLNNINIIQEIRPEFIVLGPGPGHPLESGHVELVKYFAGHLPILGICLGHQAIGAAYGARIAPASIIRHGKTSEIWHDSRGVYCYEKDTQKVVARYHSLIITDDSVPEDLEVTSRSLGDNYIMGVRHRTLPIEGVQYHPESIGTEQGMNLFRGFYDTYVA</sequence>
<keyword evidence="4" id="KW-1185">Reference proteome</keyword>
<dbReference type="Proteomes" id="UP000010445">
    <property type="component" value="Unassembled WGS sequence"/>
</dbReference>
<dbReference type="PANTHER" id="PTHR43418">
    <property type="entry name" value="MULTIFUNCTIONAL TRYPTOPHAN BIOSYNTHESIS PROTEIN-RELATED"/>
    <property type="match status" value="1"/>
</dbReference>
<dbReference type="PRINTS" id="PR00097">
    <property type="entry name" value="ANTSNTHASEII"/>
</dbReference>
<dbReference type="InterPro" id="IPR017926">
    <property type="entry name" value="GATASE"/>
</dbReference>
<dbReference type="FunFam" id="3.40.50.880:FF:000003">
    <property type="entry name" value="Anthranilate synthase component II"/>
    <property type="match status" value="1"/>
</dbReference>
<protein>
    <submittedName>
        <fullName evidence="3">Glutamine amidotransferase, class I</fullName>
    </submittedName>
</protein>
<comment type="caution">
    <text evidence="3">The sequence shown here is derived from an EMBL/GenBank/DDBJ whole genome shotgun (WGS) entry which is preliminary data.</text>
</comment>
<evidence type="ECO:0000259" key="2">
    <source>
        <dbReference type="Pfam" id="PF00117"/>
    </source>
</evidence>
<dbReference type="InterPro" id="IPR029062">
    <property type="entry name" value="Class_I_gatase-like"/>
</dbReference>
<dbReference type="PROSITE" id="PS51273">
    <property type="entry name" value="GATASE_TYPE_1"/>
    <property type="match status" value="1"/>
</dbReference>
<dbReference type="AlphaFoldDB" id="L1MBY4"/>
<feature type="domain" description="Glutamine amidotransferase" evidence="2">
    <location>
        <begin position="4"/>
        <end position="187"/>
    </location>
</feature>
<evidence type="ECO:0000313" key="4">
    <source>
        <dbReference type="Proteomes" id="UP000010445"/>
    </source>
</evidence>
<dbReference type="InterPro" id="IPR050472">
    <property type="entry name" value="Anth_synth/Amidotransfase"/>
</dbReference>
<dbReference type="Gene3D" id="3.40.50.880">
    <property type="match status" value="1"/>
</dbReference>
<dbReference type="NCBIfam" id="TIGR00566">
    <property type="entry name" value="trpG_papA"/>
    <property type="match status" value="1"/>
</dbReference>
<reference evidence="3 4" key="1">
    <citation type="submission" date="2012-05" db="EMBL/GenBank/DDBJ databases">
        <authorList>
            <person name="Weinstock G."/>
            <person name="Sodergren E."/>
            <person name="Lobos E.A."/>
            <person name="Fulton L."/>
            <person name="Fulton R."/>
            <person name="Courtney L."/>
            <person name="Fronick C."/>
            <person name="O'Laughlin M."/>
            <person name="Godfrey J."/>
            <person name="Wilson R.M."/>
            <person name="Miner T."/>
            <person name="Farmer C."/>
            <person name="Delehaunty K."/>
            <person name="Cordes M."/>
            <person name="Minx P."/>
            <person name="Tomlinson C."/>
            <person name="Chen J."/>
            <person name="Wollam A."/>
            <person name="Pepin K.H."/>
            <person name="Bhonagiri V."/>
            <person name="Zhang X."/>
            <person name="Suruliraj S."/>
            <person name="Warren W."/>
            <person name="Mitreva M."/>
            <person name="Mardis E.R."/>
            <person name="Wilson R.K."/>
        </authorList>
    </citation>
    <scope>NUCLEOTIDE SEQUENCE [LARGE SCALE GENOMIC DNA]</scope>
    <source>
        <strain evidence="3 4">F0235</strain>
    </source>
</reference>
<dbReference type="RefSeq" id="WP_006061599.1">
    <property type="nucleotide sequence ID" value="NZ_KB290820.1"/>
</dbReference>
<evidence type="ECO:0000313" key="3">
    <source>
        <dbReference type="EMBL" id="EKX88504.1"/>
    </source>
</evidence>
<evidence type="ECO:0000256" key="1">
    <source>
        <dbReference type="ARBA" id="ARBA00022962"/>
    </source>
</evidence>
<dbReference type="GO" id="GO:0016740">
    <property type="term" value="F:transferase activity"/>
    <property type="evidence" value="ECO:0007669"/>
    <property type="project" value="UniProtKB-KW"/>
</dbReference>
<organism evidence="3 4">
    <name type="scientific">Corynebacterium durum F0235</name>
    <dbReference type="NCBI Taxonomy" id="1035195"/>
    <lineage>
        <taxon>Bacteria</taxon>
        <taxon>Bacillati</taxon>
        <taxon>Actinomycetota</taxon>
        <taxon>Actinomycetes</taxon>
        <taxon>Mycobacteriales</taxon>
        <taxon>Corynebacteriaceae</taxon>
        <taxon>Corynebacterium</taxon>
    </lineage>
</organism>
<name>L1MBY4_9CORY</name>
<dbReference type="PRINTS" id="PR00099">
    <property type="entry name" value="CPSGATASE"/>
</dbReference>